<dbReference type="RefSeq" id="WP_072837274.1">
    <property type="nucleotide sequence ID" value="NZ_FQUU01000034.1"/>
</dbReference>
<gene>
    <name evidence="3" type="ORF">SAMN02745131_04168</name>
</gene>
<keyword evidence="1" id="KW-0732">Signal</keyword>
<accession>A0A1M5GJF6</accession>
<keyword evidence="4" id="KW-1185">Reference proteome</keyword>
<feature type="signal peptide" evidence="1">
    <location>
        <begin position="1"/>
        <end position="19"/>
    </location>
</feature>
<dbReference type="NCBIfam" id="TIGR04183">
    <property type="entry name" value="Por_Secre_tail"/>
    <property type="match status" value="1"/>
</dbReference>
<dbReference type="Proteomes" id="UP000184048">
    <property type="component" value="Unassembled WGS sequence"/>
</dbReference>
<dbReference type="AlphaFoldDB" id="A0A1M5GJF6"/>
<sequence>MKNLLSLLVSVLLITTAYAQSPGLIIRPFPVPGITALNPDGNAYSSSGTTGFTSDDISQSEVPFTIVPAAITEPTGDLQTGPTGGFTDIVTRVDGSGFYLYKDATNIYFRLRLGNVISGSKSYSILVDTDGKMGSSGSSADPNYVAPSGSSNGNPGFEYEVSFQTNNQVAVYAIDGVGIPPAPTSYSLSTNSQISVSLSTDGSNPDYFYDWYVPLTAIGSPTILRMVATTLTSPSSALTGKRSDVYGVNDANYASTAEAWMTVINAQPIISLSPFGPAGPTCTAAPALNSPITAGNSIAVTGTWTRMDASKPSTATIKLYKNNNPTPVGTTTVTTGNTWSITVASVATGDLFYAKAVATGESECLQSNNVISAGCSTPLATPVLTCASTKGISGTITSGTTVTVYYLPTTSASPTSNPVSTVTNLTYPTATSFAFMSNGCSGSPVLSAGTYMVVASNGSCTSAPRFECITSGSSSILGLSANTLSLTTPIYPYQTSISGTGSALNDILRLYVNGQYKTSITASGASFTFTGLSLNSNDQLQVYSQKGSSCMTVSPTFTVSCYATPPVITLNATGNLVAGATTVSGSSSYPGASVQLYKGTAPSGTTVGSPVTVNSFGSWSVTTPALIDAETYYCMQTTGGCTSVASSQATVLGPTTCPSISFPTASSDNSSSVTVNMSAFTGTLRLYEDGALIATSTALTGATTYTFTGLANTLYYNGVLTVTAKTATAAESVSCATQTVACTPALTPVITPTTATINAGQTVTFSVSNVTANAWYALMDYSGNSFATSQYMTTTAGFTLTTKTINTASTYNLKLTADKLTGCPASFATASITVNPVSLPVSFLSVNVQPNGNGALLTWTVANEMDVLRYEVERSNDCRNFTVKGQVAFKQAIGTTNTYSFTDNAVNGQNVCYRIKQIDLNGNVHYSRIVNLSGQSYSSTVVGPNPASHFITITKSSSVTEKINVSLVDMNGRLVYQRNVLLLPGMNSFDINNLEVFGKGQYVVQLLGSRTREYVKVVVE</sequence>
<dbReference type="EMBL" id="FQUU01000034">
    <property type="protein sequence ID" value="SHG03833.1"/>
    <property type="molecule type" value="Genomic_DNA"/>
</dbReference>
<feature type="domain" description="Secretion system C-terminal sorting" evidence="2">
    <location>
        <begin position="944"/>
        <end position="1019"/>
    </location>
</feature>
<evidence type="ECO:0000259" key="2">
    <source>
        <dbReference type="Pfam" id="PF18962"/>
    </source>
</evidence>
<dbReference type="InterPro" id="IPR013783">
    <property type="entry name" value="Ig-like_fold"/>
</dbReference>
<evidence type="ECO:0000313" key="3">
    <source>
        <dbReference type="EMBL" id="SHG03833.1"/>
    </source>
</evidence>
<protein>
    <submittedName>
        <fullName evidence="3">Por secretion system C-terminal sorting domain-containing protein</fullName>
    </submittedName>
</protein>
<dbReference type="Gene3D" id="2.60.40.10">
    <property type="entry name" value="Immunoglobulins"/>
    <property type="match status" value="1"/>
</dbReference>
<organism evidence="3 4">
    <name type="scientific">Flavisolibacter ginsengisoli DSM 18119</name>
    <dbReference type="NCBI Taxonomy" id="1121884"/>
    <lineage>
        <taxon>Bacteria</taxon>
        <taxon>Pseudomonadati</taxon>
        <taxon>Bacteroidota</taxon>
        <taxon>Chitinophagia</taxon>
        <taxon>Chitinophagales</taxon>
        <taxon>Chitinophagaceae</taxon>
        <taxon>Flavisolibacter</taxon>
    </lineage>
</organism>
<name>A0A1M5GJF6_9BACT</name>
<evidence type="ECO:0000256" key="1">
    <source>
        <dbReference type="SAM" id="SignalP"/>
    </source>
</evidence>
<feature type="chain" id="PRO_5013132925" evidence="1">
    <location>
        <begin position="20"/>
        <end position="1020"/>
    </location>
</feature>
<evidence type="ECO:0000313" key="4">
    <source>
        <dbReference type="Proteomes" id="UP000184048"/>
    </source>
</evidence>
<dbReference type="STRING" id="1121884.SAMN02745131_04168"/>
<dbReference type="Pfam" id="PF18962">
    <property type="entry name" value="Por_Secre_tail"/>
    <property type="match status" value="1"/>
</dbReference>
<proteinExistence type="predicted"/>
<reference evidence="3 4" key="1">
    <citation type="submission" date="2016-11" db="EMBL/GenBank/DDBJ databases">
        <authorList>
            <person name="Jaros S."/>
            <person name="Januszkiewicz K."/>
            <person name="Wedrychowicz H."/>
        </authorList>
    </citation>
    <scope>NUCLEOTIDE SEQUENCE [LARGE SCALE GENOMIC DNA]</scope>
    <source>
        <strain evidence="3 4">DSM 18119</strain>
    </source>
</reference>
<dbReference type="OrthoDB" id="2582440at2"/>
<dbReference type="InterPro" id="IPR026444">
    <property type="entry name" value="Secre_tail"/>
</dbReference>